<evidence type="ECO:0000313" key="2">
    <source>
        <dbReference type="WBParaSite" id="PS1159_v2.g19027.t1"/>
    </source>
</evidence>
<organism evidence="1 2">
    <name type="scientific">Panagrolaimus sp. PS1159</name>
    <dbReference type="NCBI Taxonomy" id="55785"/>
    <lineage>
        <taxon>Eukaryota</taxon>
        <taxon>Metazoa</taxon>
        <taxon>Ecdysozoa</taxon>
        <taxon>Nematoda</taxon>
        <taxon>Chromadorea</taxon>
        <taxon>Rhabditida</taxon>
        <taxon>Tylenchina</taxon>
        <taxon>Panagrolaimomorpha</taxon>
        <taxon>Panagrolaimoidea</taxon>
        <taxon>Panagrolaimidae</taxon>
        <taxon>Panagrolaimus</taxon>
    </lineage>
</organism>
<name>A0AC35FMH5_9BILA</name>
<evidence type="ECO:0000313" key="1">
    <source>
        <dbReference type="Proteomes" id="UP000887580"/>
    </source>
</evidence>
<accession>A0AC35FMH5</accession>
<sequence>MMTPTIATNPLYQHFAPQQIEDEQRKSVLLELVNDTKNIAQVFPLMNNQTNQNNISNLKPESNQIPTRSLPLFRQQTLPNEGHRLLNSNNSLNYNSYNTYETDGKENHITITRHPLSLNVQKYDRNPAYNSRSGSFNVQYPITPGGINSQPITPSAHAKAPVTPFLSVQPQGPYRAVSAELLAPHDDSDLRRKSFDNLSNGYRRPPPGQQRRLLPSTEHLEKQKSEDVSCF</sequence>
<dbReference type="WBParaSite" id="PS1159_v2.g19027.t1">
    <property type="protein sequence ID" value="PS1159_v2.g19027.t1"/>
    <property type="gene ID" value="PS1159_v2.g19027"/>
</dbReference>
<dbReference type="Proteomes" id="UP000887580">
    <property type="component" value="Unplaced"/>
</dbReference>
<reference evidence="2" key="1">
    <citation type="submission" date="2022-11" db="UniProtKB">
        <authorList>
            <consortium name="WormBaseParasite"/>
        </authorList>
    </citation>
    <scope>IDENTIFICATION</scope>
</reference>
<protein>
    <submittedName>
        <fullName evidence="2">Uncharacterized protein</fullName>
    </submittedName>
</protein>
<proteinExistence type="predicted"/>